<name>A0ABP8MC34_9BACT</name>
<dbReference type="RefSeq" id="WP_345032688.1">
    <property type="nucleotide sequence ID" value="NZ_BAABEY010000036.1"/>
</dbReference>
<evidence type="ECO:0000259" key="2">
    <source>
        <dbReference type="Pfam" id="PF16344"/>
    </source>
</evidence>
<reference evidence="4" key="1">
    <citation type="journal article" date="2019" name="Int. J. Syst. Evol. Microbiol.">
        <title>The Global Catalogue of Microorganisms (GCM) 10K type strain sequencing project: providing services to taxonomists for standard genome sequencing and annotation.</title>
        <authorList>
            <consortium name="The Broad Institute Genomics Platform"/>
            <consortium name="The Broad Institute Genome Sequencing Center for Infectious Disease"/>
            <person name="Wu L."/>
            <person name="Ma J."/>
        </authorList>
    </citation>
    <scope>NUCLEOTIDE SEQUENCE [LARGE SCALE GENOMIC DNA]</scope>
    <source>
        <strain evidence="4">JCM 31920</strain>
    </source>
</reference>
<feature type="domain" description="FecR protein" evidence="1">
    <location>
        <begin position="115"/>
        <end position="209"/>
    </location>
</feature>
<dbReference type="Gene3D" id="2.60.120.1440">
    <property type="match status" value="1"/>
</dbReference>
<accession>A0ABP8MC34</accession>
<gene>
    <name evidence="3" type="ORF">GCM10023091_40960</name>
</gene>
<proteinExistence type="predicted"/>
<keyword evidence="4" id="KW-1185">Reference proteome</keyword>
<evidence type="ECO:0000259" key="1">
    <source>
        <dbReference type="Pfam" id="PF04773"/>
    </source>
</evidence>
<dbReference type="Pfam" id="PF16344">
    <property type="entry name" value="FecR_C"/>
    <property type="match status" value="1"/>
</dbReference>
<dbReference type="InterPro" id="IPR006860">
    <property type="entry name" value="FecR"/>
</dbReference>
<evidence type="ECO:0000313" key="4">
    <source>
        <dbReference type="Proteomes" id="UP001501508"/>
    </source>
</evidence>
<comment type="caution">
    <text evidence="3">The sequence shown here is derived from an EMBL/GenBank/DDBJ whole genome shotgun (WGS) entry which is preliminary data.</text>
</comment>
<dbReference type="Proteomes" id="UP001501508">
    <property type="component" value="Unassembled WGS sequence"/>
</dbReference>
<evidence type="ECO:0008006" key="5">
    <source>
        <dbReference type="Google" id="ProtNLM"/>
    </source>
</evidence>
<evidence type="ECO:0000313" key="3">
    <source>
        <dbReference type="EMBL" id="GAA4446929.1"/>
    </source>
</evidence>
<dbReference type="InterPro" id="IPR012373">
    <property type="entry name" value="Ferrdict_sens_TM"/>
</dbReference>
<dbReference type="PANTHER" id="PTHR30273">
    <property type="entry name" value="PERIPLASMIC SIGNAL SENSOR AND SIGMA FACTOR ACTIVATOR FECR-RELATED"/>
    <property type="match status" value="1"/>
</dbReference>
<protein>
    <recommendedName>
        <fullName evidence="5">FecR family protein</fullName>
    </recommendedName>
</protein>
<dbReference type="PANTHER" id="PTHR30273:SF2">
    <property type="entry name" value="PROTEIN FECR"/>
    <property type="match status" value="1"/>
</dbReference>
<dbReference type="EMBL" id="BAABEY010000036">
    <property type="protein sequence ID" value="GAA4446929.1"/>
    <property type="molecule type" value="Genomic_DNA"/>
</dbReference>
<dbReference type="Gene3D" id="3.55.50.30">
    <property type="match status" value="1"/>
</dbReference>
<dbReference type="Pfam" id="PF04773">
    <property type="entry name" value="FecR"/>
    <property type="match status" value="1"/>
</dbReference>
<dbReference type="InterPro" id="IPR032508">
    <property type="entry name" value="FecR_C"/>
</dbReference>
<organism evidence="3 4">
    <name type="scientific">Ravibacter arvi</name>
    <dbReference type="NCBI Taxonomy" id="2051041"/>
    <lineage>
        <taxon>Bacteria</taxon>
        <taxon>Pseudomonadati</taxon>
        <taxon>Bacteroidota</taxon>
        <taxon>Cytophagia</taxon>
        <taxon>Cytophagales</taxon>
        <taxon>Spirosomataceae</taxon>
        <taxon>Ravibacter</taxon>
    </lineage>
</organism>
<dbReference type="PIRSF" id="PIRSF018266">
    <property type="entry name" value="FecR"/>
    <property type="match status" value="1"/>
</dbReference>
<feature type="domain" description="Protein FecR C-terminal" evidence="2">
    <location>
        <begin position="255"/>
        <end position="315"/>
    </location>
</feature>
<sequence>MEIDQLKNLLRRYFEGTLTQAQMHLLREALADPVNQHAYYDFLHEWELGNPQILPDTEADWLALSGRLNQPGSLRTVAPTWRPLIRSSRYWVAAALLVAALTGYWKRDLLLYHHYHTGYGSTKSVRLPDGSEVTLNANSDLKFSRFPALIGQREAFLKGEAAFSVTHLSDHTPFVVKTEDSLQVSVLGTDFLVYSRRERSKVVLTEGAIQLRSLKSGGAPLLVKPGQVVNVNSRGNFAVSQSPRPAEHFCWKDDRFFFDNTSLGEIGEQLQERFGIRLLIPDSALAATAISGNYPAANAEEVVKMLSTILNLRYSRPHPHEILLQKNLNFQL</sequence>